<dbReference type="Proteomes" id="UP000321085">
    <property type="component" value="Unassembled WGS sequence"/>
</dbReference>
<dbReference type="PANTHER" id="PTHR33376:SF5">
    <property type="entry name" value="EXTRACYTOPLASMIC SOLUTE RECEPTOR PROTEIN"/>
    <property type="match status" value="1"/>
</dbReference>
<dbReference type="AlphaFoldDB" id="A0A512BL54"/>
<keyword evidence="3" id="KW-0479">Metal-binding</keyword>
<name>A0A512BL54_9HYPH</name>
<dbReference type="NCBIfam" id="TIGR01409">
    <property type="entry name" value="TAT_signal_seq"/>
    <property type="match status" value="1"/>
</dbReference>
<feature type="binding site" evidence="2">
    <location>
        <position position="157"/>
    </location>
    <ligand>
        <name>substrate</name>
    </ligand>
</feature>
<organism evidence="5 6">
    <name type="scientific">Microvirga aerophila</name>
    <dbReference type="NCBI Taxonomy" id="670291"/>
    <lineage>
        <taxon>Bacteria</taxon>
        <taxon>Pseudomonadati</taxon>
        <taxon>Pseudomonadota</taxon>
        <taxon>Alphaproteobacteria</taxon>
        <taxon>Hyphomicrobiales</taxon>
        <taxon>Methylobacteriaceae</taxon>
        <taxon>Microvirga</taxon>
    </lineage>
</organism>
<dbReference type="EMBL" id="BJYU01000002">
    <property type="protein sequence ID" value="GEO12699.1"/>
    <property type="molecule type" value="Genomic_DNA"/>
</dbReference>
<dbReference type="RefSeq" id="WP_114184594.1">
    <property type="nucleotide sequence ID" value="NZ_BJYU01000002.1"/>
</dbReference>
<accession>A0A512BL54</accession>
<reference evidence="5 6" key="1">
    <citation type="submission" date="2019-07" db="EMBL/GenBank/DDBJ databases">
        <title>Whole genome shotgun sequence of Microvirga aerophila NBRC 106136.</title>
        <authorList>
            <person name="Hosoyama A."/>
            <person name="Uohara A."/>
            <person name="Ohji S."/>
            <person name="Ichikawa N."/>
        </authorList>
    </citation>
    <scope>NUCLEOTIDE SEQUENCE [LARGE SCALE GENOMIC DNA]</scope>
    <source>
        <strain evidence="5 6">NBRC 106136</strain>
    </source>
</reference>
<feature type="binding site" evidence="3">
    <location>
        <position position="216"/>
    </location>
    <ligand>
        <name>Na(+)</name>
        <dbReference type="ChEBI" id="CHEBI:29101"/>
    </ligand>
</feature>
<dbReference type="PROSITE" id="PS51318">
    <property type="entry name" value="TAT"/>
    <property type="match status" value="1"/>
</dbReference>
<dbReference type="GO" id="GO:0031317">
    <property type="term" value="C:tripartite ATP-independent periplasmic transporter complex"/>
    <property type="evidence" value="ECO:0007669"/>
    <property type="project" value="InterPro"/>
</dbReference>
<gene>
    <name evidence="5" type="ORF">MAE02_03950</name>
</gene>
<dbReference type="InterPro" id="IPR026289">
    <property type="entry name" value="SBP_TakP-like"/>
</dbReference>
<dbReference type="InterPro" id="IPR006311">
    <property type="entry name" value="TAT_signal"/>
</dbReference>
<feature type="binding site" evidence="3">
    <location>
        <position position="215"/>
    </location>
    <ligand>
        <name>substrate</name>
    </ligand>
</feature>
<feature type="binding site" evidence="3">
    <location>
        <position position="241"/>
    </location>
    <ligand>
        <name>substrate</name>
    </ligand>
</feature>
<sequence length="364" mass="40216">MDRRKLLKGAGLAAAAGAVASPAIAQSNPNPEIRWRMASAYPKSLDTLYGAGDMIAKRVAAATDNKFQIQPFAAGEIVGALQTLDATQNGTVECSYTLSSFFIGKDPTFMFDTSVPWGMNVRQHNAWMHYGGGLQLMRDFMKDYSVFPIPAGQTGAQMGGWFRKEINSVADLQGLKMRIAGMGGQIIAKLGVVPQVLGAGDIYPALERGTLDAVEFSGPYDDEKLGFVKVAKYYYYPGFWEGGAQPSLYVNMDKWNSLPAHYKAILEAACAEANAMCVAKYDAENAEAIRRLVGQGVQLRPFPKDVMEQSYKEAFKLYSEIAASNAKFKKVYDSWSAFREKELTWFRIAELPFDYFVNSQPVQR</sequence>
<dbReference type="OrthoDB" id="9780733at2"/>
<feature type="signal peptide" evidence="4">
    <location>
        <begin position="1"/>
        <end position="25"/>
    </location>
</feature>
<dbReference type="GO" id="GO:0055085">
    <property type="term" value="P:transmembrane transport"/>
    <property type="evidence" value="ECO:0007669"/>
    <property type="project" value="InterPro"/>
</dbReference>
<evidence type="ECO:0000313" key="6">
    <source>
        <dbReference type="Proteomes" id="UP000321085"/>
    </source>
</evidence>
<keyword evidence="1 4" id="KW-0732">Signal</keyword>
<protein>
    <submittedName>
        <fullName evidence="5">ABC transporter substrate-binding protein</fullName>
    </submittedName>
</protein>
<dbReference type="Pfam" id="PF03480">
    <property type="entry name" value="DctP"/>
    <property type="match status" value="1"/>
</dbReference>
<dbReference type="PANTHER" id="PTHR33376">
    <property type="match status" value="1"/>
</dbReference>
<dbReference type="PIRSF" id="PIRSF039026">
    <property type="entry name" value="SiaP"/>
    <property type="match status" value="1"/>
</dbReference>
<evidence type="ECO:0000313" key="5">
    <source>
        <dbReference type="EMBL" id="GEO12699.1"/>
    </source>
</evidence>
<dbReference type="Gene3D" id="3.40.190.10">
    <property type="entry name" value="Periplasmic binding protein-like II"/>
    <property type="match status" value="1"/>
</dbReference>
<dbReference type="InterPro" id="IPR038404">
    <property type="entry name" value="TRAP_DctP_sf"/>
</dbReference>
<dbReference type="InterPro" id="IPR018389">
    <property type="entry name" value="DctP_fam"/>
</dbReference>
<keyword evidence="6" id="KW-1185">Reference proteome</keyword>
<proteinExistence type="predicted"/>
<evidence type="ECO:0000256" key="2">
    <source>
        <dbReference type="PIRSR" id="PIRSR039026-1"/>
    </source>
</evidence>
<feature type="chain" id="PRO_5022206380" evidence="4">
    <location>
        <begin position="26"/>
        <end position="364"/>
    </location>
</feature>
<evidence type="ECO:0000256" key="4">
    <source>
        <dbReference type="SAM" id="SignalP"/>
    </source>
</evidence>
<dbReference type="Gene3D" id="3.40.190.170">
    <property type="entry name" value="Bacterial extracellular solute-binding protein, family 7"/>
    <property type="match status" value="1"/>
</dbReference>
<feature type="binding site" evidence="2">
    <location>
        <position position="178"/>
    </location>
    <ligand>
        <name>substrate</name>
    </ligand>
</feature>
<evidence type="ECO:0000256" key="1">
    <source>
        <dbReference type="ARBA" id="ARBA00022729"/>
    </source>
</evidence>
<comment type="caution">
    <text evidence="5">The sequence shown here is derived from an EMBL/GenBank/DDBJ whole genome shotgun (WGS) entry which is preliminary data.</text>
</comment>
<dbReference type="GO" id="GO:0046872">
    <property type="term" value="F:metal ion binding"/>
    <property type="evidence" value="ECO:0007669"/>
    <property type="project" value="UniProtKB-KW"/>
</dbReference>
<dbReference type="InterPro" id="IPR019546">
    <property type="entry name" value="TAT_signal_bac_arc"/>
</dbReference>
<evidence type="ECO:0000256" key="3">
    <source>
        <dbReference type="PIRSR" id="PIRSR039026-2"/>
    </source>
</evidence>